<dbReference type="EMBL" id="MLJW01001296">
    <property type="protein sequence ID" value="OIQ78988.1"/>
    <property type="molecule type" value="Genomic_DNA"/>
</dbReference>
<organism evidence="2">
    <name type="scientific">mine drainage metagenome</name>
    <dbReference type="NCBI Taxonomy" id="410659"/>
    <lineage>
        <taxon>unclassified sequences</taxon>
        <taxon>metagenomes</taxon>
        <taxon>ecological metagenomes</taxon>
    </lineage>
</organism>
<evidence type="ECO:0000313" key="2">
    <source>
        <dbReference type="EMBL" id="OIQ78988.1"/>
    </source>
</evidence>
<gene>
    <name evidence="2" type="ORF">GALL_392920</name>
</gene>
<evidence type="ECO:0000256" key="1">
    <source>
        <dbReference type="SAM" id="MobiDB-lite"/>
    </source>
</evidence>
<protein>
    <submittedName>
        <fullName evidence="2">Uncharacterized protein</fullName>
    </submittedName>
</protein>
<reference evidence="2" key="1">
    <citation type="submission" date="2016-10" db="EMBL/GenBank/DDBJ databases">
        <title>Sequence of Gallionella enrichment culture.</title>
        <authorList>
            <person name="Poehlein A."/>
            <person name="Muehling M."/>
            <person name="Daniel R."/>
        </authorList>
    </citation>
    <scope>NUCLEOTIDE SEQUENCE</scope>
</reference>
<comment type="caution">
    <text evidence="2">The sequence shown here is derived from an EMBL/GenBank/DDBJ whole genome shotgun (WGS) entry which is preliminary data.</text>
</comment>
<feature type="region of interest" description="Disordered" evidence="1">
    <location>
        <begin position="48"/>
        <end position="79"/>
    </location>
</feature>
<name>A0A1J5QG57_9ZZZZ</name>
<proteinExistence type="predicted"/>
<dbReference type="AlphaFoldDB" id="A0A1J5QG57"/>
<sequence>MNQASMPSAALCGLLCAALTGCGGGGGGGGGDQAAGSHVAATELAAPTADAGHTTVPSTSGKSPNPGAPPVAQPTAGGAATSTTAVRVASAYTGFYFGRSEVERGSTVVLWVRPSGRIGGRIDIPGSADRIDQAPLAGEWPANQLQAKADVLDAAGNILGHLDLDSTRLADKQKIDATLRRDHGGTLERIALKRLNPAPAWNSRQSIHPAFIVVSGVTPPSDDGGTPLQISHDASTGDTVVHGKIKDGDREFALQARMQPTDIEGMYSAETAVTVTNRNGHALLPKTQLQGYAYAFQESDNPYPILVLNCARGAEELHLVGTAE</sequence>
<accession>A0A1J5QG57</accession>